<dbReference type="PANTHER" id="PTHR36930:SF1">
    <property type="entry name" value="MOSC DOMAIN-CONTAINING PROTEIN"/>
    <property type="match status" value="1"/>
</dbReference>
<dbReference type="Gene3D" id="2.40.33.20">
    <property type="entry name" value="PK beta-barrel domain-like"/>
    <property type="match status" value="1"/>
</dbReference>
<dbReference type="Pfam" id="PF03473">
    <property type="entry name" value="MOSC"/>
    <property type="match status" value="1"/>
</dbReference>
<feature type="domain" description="MOSC" evidence="1">
    <location>
        <begin position="32"/>
        <end position="160"/>
    </location>
</feature>
<dbReference type="GO" id="GO:0030151">
    <property type="term" value="F:molybdenum ion binding"/>
    <property type="evidence" value="ECO:0007669"/>
    <property type="project" value="InterPro"/>
</dbReference>
<reference evidence="2" key="1">
    <citation type="submission" date="2020-02" db="EMBL/GenBank/DDBJ databases">
        <authorList>
            <person name="Meier V. D."/>
        </authorList>
    </citation>
    <scope>NUCLEOTIDE SEQUENCE</scope>
    <source>
        <strain evidence="2">AVDCRST_MAG86</strain>
    </source>
</reference>
<name>A0A6J4V280_9DEIN</name>
<dbReference type="InterPro" id="IPR011037">
    <property type="entry name" value="Pyrv_Knase-like_insert_dom_sf"/>
</dbReference>
<dbReference type="GO" id="GO:0003824">
    <property type="term" value="F:catalytic activity"/>
    <property type="evidence" value="ECO:0007669"/>
    <property type="project" value="InterPro"/>
</dbReference>
<dbReference type="InterPro" id="IPR052716">
    <property type="entry name" value="MOSC_domain"/>
</dbReference>
<evidence type="ECO:0000259" key="1">
    <source>
        <dbReference type="PROSITE" id="PS51340"/>
    </source>
</evidence>
<dbReference type="EMBL" id="CADCWP010000068">
    <property type="protein sequence ID" value="CAA9564797.1"/>
    <property type="molecule type" value="Genomic_DNA"/>
</dbReference>
<accession>A0A6J4V280</accession>
<dbReference type="SUPFAM" id="SSF50800">
    <property type="entry name" value="PK beta-barrel domain-like"/>
    <property type="match status" value="1"/>
</dbReference>
<dbReference type="PROSITE" id="PS51340">
    <property type="entry name" value="MOSC"/>
    <property type="match status" value="1"/>
</dbReference>
<gene>
    <name evidence="2" type="ORF">AVDCRST_MAG86-1090</name>
</gene>
<dbReference type="AlphaFoldDB" id="A0A6J4V280"/>
<dbReference type="InterPro" id="IPR005302">
    <property type="entry name" value="MoCF_Sase_C"/>
</dbReference>
<sequence length="160" mass="17275">MVRTVKELLDTLPQRGRLEHILVRPARRAPTVRLERARALPGRGLAGDHRSERSSSSARQVTLIQAEHLPVITALSGSQATPERLRRNLVVSGINLLALKSRRFRIGGAVFEGAGLCHPCSRMEEALGPGGYNAVRGHGGILARVVEEGEITVGDALEPL</sequence>
<dbReference type="PANTHER" id="PTHR36930">
    <property type="entry name" value="METAL-SULFUR CLUSTER BIOSYNTHESIS PROTEINS YUAD-RELATED"/>
    <property type="match status" value="1"/>
</dbReference>
<proteinExistence type="predicted"/>
<organism evidence="2">
    <name type="scientific">uncultured Truepera sp</name>
    <dbReference type="NCBI Taxonomy" id="543023"/>
    <lineage>
        <taxon>Bacteria</taxon>
        <taxon>Thermotogati</taxon>
        <taxon>Deinococcota</taxon>
        <taxon>Deinococci</taxon>
        <taxon>Trueperales</taxon>
        <taxon>Trueperaceae</taxon>
        <taxon>Truepera</taxon>
        <taxon>environmental samples</taxon>
    </lineage>
</organism>
<protein>
    <submittedName>
        <fullName evidence="2">MOSC domain protein</fullName>
    </submittedName>
</protein>
<evidence type="ECO:0000313" key="2">
    <source>
        <dbReference type="EMBL" id="CAA9564797.1"/>
    </source>
</evidence>
<dbReference type="GO" id="GO:0030170">
    <property type="term" value="F:pyridoxal phosphate binding"/>
    <property type="evidence" value="ECO:0007669"/>
    <property type="project" value="InterPro"/>
</dbReference>